<dbReference type="EC" id="2.7.1.24" evidence="3 4"/>
<keyword evidence="3 5" id="KW-0808">Transferase</keyword>
<keyword evidence="3 5" id="KW-0418">Kinase</keyword>
<comment type="pathway">
    <text evidence="3">Cofactor biosynthesis; coenzyme A biosynthesis; CoA from (R)-pantothenate: step 5/5.</text>
</comment>
<dbReference type="SUPFAM" id="SSF52540">
    <property type="entry name" value="P-loop containing nucleoside triphosphate hydrolases"/>
    <property type="match status" value="1"/>
</dbReference>
<dbReference type="RefSeq" id="WP_262426676.1">
    <property type="nucleotide sequence ID" value="NZ_JACRTJ010000002.1"/>
</dbReference>
<dbReference type="PROSITE" id="PS51219">
    <property type="entry name" value="DPCK"/>
    <property type="match status" value="1"/>
</dbReference>
<evidence type="ECO:0000313" key="6">
    <source>
        <dbReference type="Proteomes" id="UP000647491"/>
    </source>
</evidence>
<dbReference type="InterPro" id="IPR001977">
    <property type="entry name" value="Depp_CoAkinase"/>
</dbReference>
<sequence>METQKKRIIGITGGVGAGKSTVLALLREKFGADVFLADTCAHELMEPGTRGLEQVVQALGGSFLAPDGSVDKKALAQRIFHDKEALRTMNAIIHPLVWETLGKRAEASGRSLAVIEAAVFDTAPDGLFDEIWYVYADPECRIRRLMESRGYSREKCERIIESQSSEEEYRARCSRVIDNSGSSLETEKQLKEILCHEIC</sequence>
<dbReference type="PANTHER" id="PTHR10695">
    <property type="entry name" value="DEPHOSPHO-COA KINASE-RELATED"/>
    <property type="match status" value="1"/>
</dbReference>
<dbReference type="HAMAP" id="MF_00376">
    <property type="entry name" value="Dephospho_CoA_kinase"/>
    <property type="match status" value="1"/>
</dbReference>
<evidence type="ECO:0000256" key="3">
    <source>
        <dbReference type="HAMAP-Rule" id="MF_00376"/>
    </source>
</evidence>
<dbReference type="Pfam" id="PF01121">
    <property type="entry name" value="CoaE"/>
    <property type="match status" value="1"/>
</dbReference>
<evidence type="ECO:0000256" key="1">
    <source>
        <dbReference type="ARBA" id="ARBA00022741"/>
    </source>
</evidence>
<keyword evidence="2 3" id="KW-0067">ATP-binding</keyword>
<dbReference type="GO" id="GO:0004140">
    <property type="term" value="F:dephospho-CoA kinase activity"/>
    <property type="evidence" value="ECO:0007669"/>
    <property type="project" value="UniProtKB-EC"/>
</dbReference>
<proteinExistence type="inferred from homology"/>
<dbReference type="InterPro" id="IPR027417">
    <property type="entry name" value="P-loop_NTPase"/>
</dbReference>
<keyword evidence="3" id="KW-0173">Coenzyme A biosynthesis</keyword>
<comment type="function">
    <text evidence="3">Catalyzes the phosphorylation of the 3'-hydroxyl group of dephosphocoenzyme A to form coenzyme A.</text>
</comment>
<accession>A0ABR7NQY9</accession>
<dbReference type="Proteomes" id="UP000647491">
    <property type="component" value="Unassembled WGS sequence"/>
</dbReference>
<name>A0ABR7NQY9_9FIRM</name>
<keyword evidence="6" id="KW-1185">Reference proteome</keyword>
<comment type="caution">
    <text evidence="5">The sequence shown here is derived from an EMBL/GenBank/DDBJ whole genome shotgun (WGS) entry which is preliminary data.</text>
</comment>
<keyword evidence="3" id="KW-0963">Cytoplasm</keyword>
<organism evidence="5 6">
    <name type="scientific">Enterocloster hominis</name>
    <name type="common">ex Liu et al. 2021</name>
    <dbReference type="NCBI Taxonomy" id="2763663"/>
    <lineage>
        <taxon>Bacteria</taxon>
        <taxon>Bacillati</taxon>
        <taxon>Bacillota</taxon>
        <taxon>Clostridia</taxon>
        <taxon>Lachnospirales</taxon>
        <taxon>Lachnospiraceae</taxon>
        <taxon>Enterocloster</taxon>
    </lineage>
</organism>
<evidence type="ECO:0000313" key="5">
    <source>
        <dbReference type="EMBL" id="MBC8597792.1"/>
    </source>
</evidence>
<evidence type="ECO:0000256" key="4">
    <source>
        <dbReference type="NCBIfam" id="TIGR00152"/>
    </source>
</evidence>
<comment type="subcellular location">
    <subcellularLocation>
        <location evidence="3">Cytoplasm</location>
    </subcellularLocation>
</comment>
<keyword evidence="1 3" id="KW-0547">Nucleotide-binding</keyword>
<dbReference type="EMBL" id="JACRTJ010000002">
    <property type="protein sequence ID" value="MBC8597792.1"/>
    <property type="molecule type" value="Genomic_DNA"/>
</dbReference>
<dbReference type="Gene3D" id="3.40.50.300">
    <property type="entry name" value="P-loop containing nucleotide triphosphate hydrolases"/>
    <property type="match status" value="1"/>
</dbReference>
<evidence type="ECO:0000256" key="2">
    <source>
        <dbReference type="ARBA" id="ARBA00022840"/>
    </source>
</evidence>
<reference evidence="5 6" key="1">
    <citation type="submission" date="2020-08" db="EMBL/GenBank/DDBJ databases">
        <title>Genome public.</title>
        <authorList>
            <person name="Liu C."/>
            <person name="Sun Q."/>
        </authorList>
    </citation>
    <scope>NUCLEOTIDE SEQUENCE [LARGE SCALE GENOMIC DNA]</scope>
    <source>
        <strain evidence="5 6">BX10</strain>
    </source>
</reference>
<protein>
    <recommendedName>
        <fullName evidence="3 4">Dephospho-CoA kinase</fullName>
        <ecNumber evidence="3 4">2.7.1.24</ecNumber>
    </recommendedName>
    <alternativeName>
        <fullName evidence="3">Dephosphocoenzyme A kinase</fullName>
    </alternativeName>
</protein>
<dbReference type="CDD" id="cd02022">
    <property type="entry name" value="DPCK"/>
    <property type="match status" value="1"/>
</dbReference>
<comment type="catalytic activity">
    <reaction evidence="3">
        <text>3'-dephospho-CoA + ATP = ADP + CoA + H(+)</text>
        <dbReference type="Rhea" id="RHEA:18245"/>
        <dbReference type="ChEBI" id="CHEBI:15378"/>
        <dbReference type="ChEBI" id="CHEBI:30616"/>
        <dbReference type="ChEBI" id="CHEBI:57287"/>
        <dbReference type="ChEBI" id="CHEBI:57328"/>
        <dbReference type="ChEBI" id="CHEBI:456216"/>
        <dbReference type="EC" id="2.7.1.24"/>
    </reaction>
</comment>
<gene>
    <name evidence="3" type="primary">coaE</name>
    <name evidence="5" type="ORF">H8708_00845</name>
</gene>
<dbReference type="NCBIfam" id="TIGR00152">
    <property type="entry name" value="dephospho-CoA kinase"/>
    <property type="match status" value="1"/>
</dbReference>
<feature type="binding site" evidence="3">
    <location>
        <begin position="16"/>
        <end position="21"/>
    </location>
    <ligand>
        <name>ATP</name>
        <dbReference type="ChEBI" id="CHEBI:30616"/>
    </ligand>
</feature>
<comment type="similarity">
    <text evidence="3">Belongs to the CoaE family.</text>
</comment>
<dbReference type="PANTHER" id="PTHR10695:SF46">
    <property type="entry name" value="BIFUNCTIONAL COENZYME A SYNTHASE-RELATED"/>
    <property type="match status" value="1"/>
</dbReference>